<dbReference type="Gene3D" id="1.20.1080.10">
    <property type="entry name" value="Glycerol uptake facilitator protein"/>
    <property type="match status" value="1"/>
</dbReference>
<feature type="compositionally biased region" description="Polar residues" evidence="10">
    <location>
        <begin position="354"/>
        <end position="397"/>
    </location>
</feature>
<dbReference type="FunFam" id="1.20.1080.10:FF:000024">
    <property type="entry name" value="MIP aquaporin (Eurofung)"/>
    <property type="match status" value="1"/>
</dbReference>
<feature type="transmembrane region" description="Helical" evidence="11">
    <location>
        <begin position="240"/>
        <end position="263"/>
    </location>
</feature>
<dbReference type="PRINTS" id="PR00783">
    <property type="entry name" value="MINTRINSICP"/>
</dbReference>
<protein>
    <recommendedName>
        <fullName evidence="14">Aquaporin</fullName>
    </recommendedName>
</protein>
<keyword evidence="6 11" id="KW-0472">Membrane</keyword>
<feature type="transmembrane region" description="Helical" evidence="11">
    <location>
        <begin position="198"/>
        <end position="220"/>
    </location>
</feature>
<dbReference type="PANTHER" id="PTHR19139:SF199">
    <property type="entry name" value="MIP17260P"/>
    <property type="match status" value="1"/>
</dbReference>
<evidence type="ECO:0000256" key="3">
    <source>
        <dbReference type="ARBA" id="ARBA00022692"/>
    </source>
</evidence>
<evidence type="ECO:0000256" key="7">
    <source>
        <dbReference type="ARBA" id="ARBA00023180"/>
    </source>
</evidence>
<keyword evidence="3 9" id="KW-0812">Transmembrane</keyword>
<keyword evidence="13" id="KW-1185">Reference proteome</keyword>
<gene>
    <name evidence="12" type="ORF">TCE0_043r15716</name>
</gene>
<reference evidence="13" key="1">
    <citation type="journal article" date="2015" name="Genome Announc.">
        <title>Draft genome sequence of Talaromyces cellulolyticus strain Y-94, a source of lignocellulosic biomass-degrading enzymes.</title>
        <authorList>
            <person name="Fujii T."/>
            <person name="Koike H."/>
            <person name="Sawayama S."/>
            <person name="Yano S."/>
            <person name="Inoue H."/>
        </authorList>
    </citation>
    <scope>NUCLEOTIDE SEQUENCE [LARGE SCALE GENOMIC DNA]</scope>
    <source>
        <strain evidence="13">Y-94</strain>
    </source>
</reference>
<evidence type="ECO:0000313" key="13">
    <source>
        <dbReference type="Proteomes" id="UP000053095"/>
    </source>
</evidence>
<dbReference type="InterPro" id="IPR034294">
    <property type="entry name" value="Aquaporin_transptr"/>
</dbReference>
<dbReference type="SUPFAM" id="SSF81338">
    <property type="entry name" value="Aquaporin-like"/>
    <property type="match status" value="1"/>
</dbReference>
<sequence length="411" mass="43371">MGVLSSIHRRSNQTDGDLSRLSTNRQSTQQQLPMLNLADNGRNNLIAVIGEFVGTFMFLFWSFAGTQISNTPMAPPGSDPNTSNLLYASLAFGFSLTVNVWAFYRVTGGLFNPSVTLALFLVGGLPAMRSIFIVIAQILGGICAAAVVSALFPGPLNVATTLGGGANTAQGLFIEMFLTAQLVFVIIMLAVVKHKSTFLAPIGIGLTFFLTELCGIYFTGGSLNFARSLGPAIVNHSFPHYFWIYFLGPLLGSGLASGFYYCLNKMRYQTCNPGQDADGIEAGPTKEANGSSPVDAGVPGTYDRGVGNGMTEDVNGTGRATSGHHRNISEATAVSPGAYADTTDGLHKNDGALSPTSHGDYQSATSPAAGQYGNTSVNQTPGTYTNQTTANPRNSLNPVHERGESGHINQF</sequence>
<feature type="compositionally biased region" description="Polar residues" evidence="10">
    <location>
        <begin position="13"/>
        <end position="25"/>
    </location>
</feature>
<comment type="similarity">
    <text evidence="2 9">Belongs to the MIP/aquaporin (TC 1.A.8) family.</text>
</comment>
<evidence type="ECO:0000256" key="1">
    <source>
        <dbReference type="ARBA" id="ARBA00004141"/>
    </source>
</evidence>
<keyword evidence="9" id="KW-0813">Transport</keyword>
<feature type="transmembrane region" description="Helical" evidence="11">
    <location>
        <begin position="172"/>
        <end position="191"/>
    </location>
</feature>
<evidence type="ECO:0000256" key="2">
    <source>
        <dbReference type="ARBA" id="ARBA00006175"/>
    </source>
</evidence>
<dbReference type="GO" id="GO:0005886">
    <property type="term" value="C:plasma membrane"/>
    <property type="evidence" value="ECO:0007669"/>
    <property type="project" value="TreeGrafter"/>
</dbReference>
<dbReference type="InterPro" id="IPR023271">
    <property type="entry name" value="Aquaporin-like"/>
</dbReference>
<feature type="transmembrane region" description="Helical" evidence="11">
    <location>
        <begin position="132"/>
        <end position="152"/>
    </location>
</feature>
<feature type="region of interest" description="Disordered" evidence="10">
    <location>
        <begin position="278"/>
        <end position="298"/>
    </location>
</feature>
<dbReference type="PANTHER" id="PTHR19139">
    <property type="entry name" value="AQUAPORIN TRANSPORTER"/>
    <property type="match status" value="1"/>
</dbReference>
<keyword evidence="7" id="KW-0325">Glycoprotein</keyword>
<keyword evidence="5 11" id="KW-1133">Transmembrane helix</keyword>
<keyword evidence="4" id="KW-0677">Repeat</keyword>
<dbReference type="AlphaFoldDB" id="A0A0B8N4F2"/>
<feature type="transmembrane region" description="Helical" evidence="11">
    <location>
        <begin position="45"/>
        <end position="64"/>
    </location>
</feature>
<evidence type="ECO:0000256" key="10">
    <source>
        <dbReference type="SAM" id="MobiDB-lite"/>
    </source>
</evidence>
<evidence type="ECO:0000256" key="5">
    <source>
        <dbReference type="ARBA" id="ARBA00022989"/>
    </source>
</evidence>
<feature type="transmembrane region" description="Helical" evidence="11">
    <location>
        <begin position="110"/>
        <end position="127"/>
    </location>
</feature>
<dbReference type="GO" id="GO:0015250">
    <property type="term" value="F:water channel activity"/>
    <property type="evidence" value="ECO:0007669"/>
    <property type="project" value="TreeGrafter"/>
</dbReference>
<evidence type="ECO:0000256" key="8">
    <source>
        <dbReference type="ARBA" id="ARBA00034651"/>
    </source>
</evidence>
<evidence type="ECO:0000313" key="12">
    <source>
        <dbReference type="EMBL" id="GAM42073.1"/>
    </source>
</evidence>
<comment type="catalytic activity">
    <reaction evidence="8">
        <text>H2O(in) = H2O(out)</text>
        <dbReference type="Rhea" id="RHEA:29667"/>
        <dbReference type="ChEBI" id="CHEBI:15377"/>
    </reaction>
</comment>
<evidence type="ECO:0008006" key="14">
    <source>
        <dbReference type="Google" id="ProtNLM"/>
    </source>
</evidence>
<dbReference type="EMBL" id="DF933839">
    <property type="protein sequence ID" value="GAM42073.1"/>
    <property type="molecule type" value="Genomic_DNA"/>
</dbReference>
<feature type="region of interest" description="Disordered" evidence="10">
    <location>
        <begin position="1"/>
        <end position="25"/>
    </location>
</feature>
<evidence type="ECO:0000256" key="4">
    <source>
        <dbReference type="ARBA" id="ARBA00022737"/>
    </source>
</evidence>
<evidence type="ECO:0000256" key="9">
    <source>
        <dbReference type="RuleBase" id="RU000477"/>
    </source>
</evidence>
<evidence type="ECO:0000256" key="6">
    <source>
        <dbReference type="ARBA" id="ARBA00023136"/>
    </source>
</evidence>
<dbReference type="Pfam" id="PF00230">
    <property type="entry name" value="MIP"/>
    <property type="match status" value="1"/>
</dbReference>
<comment type="subcellular location">
    <subcellularLocation>
        <location evidence="1">Membrane</location>
        <topology evidence="1">Multi-pass membrane protein</topology>
    </subcellularLocation>
</comment>
<evidence type="ECO:0000256" key="11">
    <source>
        <dbReference type="SAM" id="Phobius"/>
    </source>
</evidence>
<proteinExistence type="inferred from homology"/>
<dbReference type="Proteomes" id="UP000053095">
    <property type="component" value="Unassembled WGS sequence"/>
</dbReference>
<organism evidence="12 13">
    <name type="scientific">Talaromyces pinophilus</name>
    <name type="common">Penicillium pinophilum</name>
    <dbReference type="NCBI Taxonomy" id="128442"/>
    <lineage>
        <taxon>Eukaryota</taxon>
        <taxon>Fungi</taxon>
        <taxon>Dikarya</taxon>
        <taxon>Ascomycota</taxon>
        <taxon>Pezizomycotina</taxon>
        <taxon>Eurotiomycetes</taxon>
        <taxon>Eurotiomycetidae</taxon>
        <taxon>Eurotiales</taxon>
        <taxon>Trichocomaceae</taxon>
        <taxon>Talaromyces</taxon>
        <taxon>Talaromyces sect. Talaromyces</taxon>
    </lineage>
</organism>
<accession>A0A0B8N4F2</accession>
<dbReference type="InterPro" id="IPR000425">
    <property type="entry name" value="MIP"/>
</dbReference>
<name>A0A0B8N4F2_TALPI</name>
<feature type="region of interest" description="Disordered" evidence="10">
    <location>
        <begin position="316"/>
        <end position="411"/>
    </location>
</feature>